<dbReference type="AlphaFoldDB" id="A0A392NGJ2"/>
<name>A0A392NGJ2_9FABA</name>
<comment type="caution">
    <text evidence="1">The sequence shown here is derived from an EMBL/GenBank/DDBJ whole genome shotgun (WGS) entry which is preliminary data.</text>
</comment>
<feature type="non-terminal residue" evidence="1">
    <location>
        <position position="108"/>
    </location>
</feature>
<sequence>MFQPSGTFGMVYLMHLKRRLLETKCCSILLAMERDILPTFREQHVRINFTIAVDACNRGGILEASHERVGSSTSTPPPFSEALLQLERRRVGHPADPCLTACESFQTA</sequence>
<keyword evidence="2" id="KW-1185">Reference proteome</keyword>
<proteinExistence type="predicted"/>
<reference evidence="1 2" key="1">
    <citation type="journal article" date="2018" name="Front. Plant Sci.">
        <title>Red Clover (Trifolium pratense) and Zigzag Clover (T. medium) - A Picture of Genomic Similarities and Differences.</title>
        <authorList>
            <person name="Dluhosova J."/>
            <person name="Istvanek J."/>
            <person name="Nedelnik J."/>
            <person name="Repkova J."/>
        </authorList>
    </citation>
    <scope>NUCLEOTIDE SEQUENCE [LARGE SCALE GENOMIC DNA]</scope>
    <source>
        <strain evidence="2">cv. 10/8</strain>
        <tissue evidence="1">Leaf</tissue>
    </source>
</reference>
<dbReference type="EMBL" id="LXQA010039017">
    <property type="protein sequence ID" value="MCH98977.1"/>
    <property type="molecule type" value="Genomic_DNA"/>
</dbReference>
<evidence type="ECO:0000313" key="2">
    <source>
        <dbReference type="Proteomes" id="UP000265520"/>
    </source>
</evidence>
<protein>
    <submittedName>
        <fullName evidence="1">Uncharacterized protein</fullName>
    </submittedName>
</protein>
<organism evidence="1 2">
    <name type="scientific">Trifolium medium</name>
    <dbReference type="NCBI Taxonomy" id="97028"/>
    <lineage>
        <taxon>Eukaryota</taxon>
        <taxon>Viridiplantae</taxon>
        <taxon>Streptophyta</taxon>
        <taxon>Embryophyta</taxon>
        <taxon>Tracheophyta</taxon>
        <taxon>Spermatophyta</taxon>
        <taxon>Magnoliopsida</taxon>
        <taxon>eudicotyledons</taxon>
        <taxon>Gunneridae</taxon>
        <taxon>Pentapetalae</taxon>
        <taxon>rosids</taxon>
        <taxon>fabids</taxon>
        <taxon>Fabales</taxon>
        <taxon>Fabaceae</taxon>
        <taxon>Papilionoideae</taxon>
        <taxon>50 kb inversion clade</taxon>
        <taxon>NPAAA clade</taxon>
        <taxon>Hologalegina</taxon>
        <taxon>IRL clade</taxon>
        <taxon>Trifolieae</taxon>
        <taxon>Trifolium</taxon>
    </lineage>
</organism>
<dbReference type="Proteomes" id="UP000265520">
    <property type="component" value="Unassembled WGS sequence"/>
</dbReference>
<accession>A0A392NGJ2</accession>
<evidence type="ECO:0000313" key="1">
    <source>
        <dbReference type="EMBL" id="MCH98977.1"/>
    </source>
</evidence>